<protein>
    <submittedName>
        <fullName evidence="1">Uncharacterized protein</fullName>
    </submittedName>
</protein>
<gene>
    <name evidence="1" type="ORF">PENVUL_c001G01644</name>
</gene>
<proteinExistence type="predicted"/>
<accession>A0A1V6SE67</accession>
<dbReference type="AlphaFoldDB" id="A0A1V6SE67"/>
<evidence type="ECO:0000313" key="2">
    <source>
        <dbReference type="Proteomes" id="UP000191518"/>
    </source>
</evidence>
<dbReference type="EMBL" id="MDYP01000001">
    <property type="protein sequence ID" value="OQE12059.1"/>
    <property type="molecule type" value="Genomic_DNA"/>
</dbReference>
<sequence length="93" mass="10237">MGLKSGKDISYEPATEEEIATAEEQVGELPTDFMETVRLDNGFKGGCHLFAGGQAGTRNITTEENGFADAGYEYYEDEMGFYLYNMIKVQSGT</sequence>
<name>A0A1V6SE67_9EURO</name>
<comment type="caution">
    <text evidence="1">The sequence shown here is derived from an EMBL/GenBank/DDBJ whole genome shotgun (WGS) entry which is preliminary data.</text>
</comment>
<dbReference type="InterPro" id="IPR037883">
    <property type="entry name" value="Knr4/Smi1-like_sf"/>
</dbReference>
<dbReference type="Proteomes" id="UP000191518">
    <property type="component" value="Unassembled WGS sequence"/>
</dbReference>
<evidence type="ECO:0000313" key="1">
    <source>
        <dbReference type="EMBL" id="OQE12059.1"/>
    </source>
</evidence>
<reference evidence="2" key="1">
    <citation type="journal article" date="2017" name="Nat. Microbiol.">
        <title>Global analysis of biosynthetic gene clusters reveals vast potential of secondary metabolite production in Penicillium species.</title>
        <authorList>
            <person name="Nielsen J.C."/>
            <person name="Grijseels S."/>
            <person name="Prigent S."/>
            <person name="Ji B."/>
            <person name="Dainat J."/>
            <person name="Nielsen K.F."/>
            <person name="Frisvad J.C."/>
            <person name="Workman M."/>
            <person name="Nielsen J."/>
        </authorList>
    </citation>
    <scope>NUCLEOTIDE SEQUENCE [LARGE SCALE GENOMIC DNA]</scope>
    <source>
        <strain evidence="2">IBT 29486</strain>
    </source>
</reference>
<organism evidence="1 2">
    <name type="scientific">Penicillium vulpinum</name>
    <dbReference type="NCBI Taxonomy" id="29845"/>
    <lineage>
        <taxon>Eukaryota</taxon>
        <taxon>Fungi</taxon>
        <taxon>Dikarya</taxon>
        <taxon>Ascomycota</taxon>
        <taxon>Pezizomycotina</taxon>
        <taxon>Eurotiomycetes</taxon>
        <taxon>Eurotiomycetidae</taxon>
        <taxon>Eurotiales</taxon>
        <taxon>Aspergillaceae</taxon>
        <taxon>Penicillium</taxon>
    </lineage>
</organism>
<keyword evidence="2" id="KW-1185">Reference proteome</keyword>
<dbReference type="SUPFAM" id="SSF160631">
    <property type="entry name" value="SMI1/KNR4-like"/>
    <property type="match status" value="1"/>
</dbReference>